<evidence type="ECO:0000313" key="3">
    <source>
        <dbReference type="WBParaSite" id="sdigi.contig951.g10042.t1"/>
    </source>
</evidence>
<dbReference type="AlphaFoldDB" id="A0A915Q509"/>
<dbReference type="Proteomes" id="UP000887581">
    <property type="component" value="Unplaced"/>
</dbReference>
<name>A0A915Q509_9BILA</name>
<keyword evidence="2" id="KW-1185">Reference proteome</keyword>
<sequence>MCRELSEMKLRCDCKLAVENNITGNNTHVELNSSTNSMKSILKKRDIQNGPSPMVSRSGSTSVEDWSVVPSSNRSATPAFPVRRETPLPFHPLLFEGAKDVVPPVQPVNNITYRSPSPRSIYYAPSHRTSISSTGIFIYHFLSFAISNL</sequence>
<accession>A0A915Q509</accession>
<feature type="region of interest" description="Disordered" evidence="1">
    <location>
        <begin position="47"/>
        <end position="80"/>
    </location>
</feature>
<evidence type="ECO:0000256" key="1">
    <source>
        <dbReference type="SAM" id="MobiDB-lite"/>
    </source>
</evidence>
<evidence type="ECO:0000313" key="2">
    <source>
        <dbReference type="Proteomes" id="UP000887581"/>
    </source>
</evidence>
<protein>
    <submittedName>
        <fullName evidence="3">Uncharacterized protein</fullName>
    </submittedName>
</protein>
<reference evidence="3" key="1">
    <citation type="submission" date="2022-11" db="UniProtKB">
        <authorList>
            <consortium name="WormBaseParasite"/>
        </authorList>
    </citation>
    <scope>IDENTIFICATION</scope>
</reference>
<proteinExistence type="predicted"/>
<dbReference type="WBParaSite" id="sdigi.contig951.g10042.t1">
    <property type="protein sequence ID" value="sdigi.contig951.g10042.t1"/>
    <property type="gene ID" value="sdigi.contig951.g10042"/>
</dbReference>
<feature type="compositionally biased region" description="Polar residues" evidence="1">
    <location>
        <begin position="49"/>
        <end position="76"/>
    </location>
</feature>
<organism evidence="2 3">
    <name type="scientific">Setaria digitata</name>
    <dbReference type="NCBI Taxonomy" id="48799"/>
    <lineage>
        <taxon>Eukaryota</taxon>
        <taxon>Metazoa</taxon>
        <taxon>Ecdysozoa</taxon>
        <taxon>Nematoda</taxon>
        <taxon>Chromadorea</taxon>
        <taxon>Rhabditida</taxon>
        <taxon>Spirurina</taxon>
        <taxon>Spiruromorpha</taxon>
        <taxon>Filarioidea</taxon>
        <taxon>Setariidae</taxon>
        <taxon>Setaria</taxon>
    </lineage>
</organism>